<keyword evidence="1" id="KW-0813">Transport</keyword>
<dbReference type="NCBIfam" id="TIGR01901">
    <property type="entry name" value="adhes_NPXG"/>
    <property type="match status" value="1"/>
</dbReference>
<dbReference type="InterPro" id="IPR011662">
    <property type="entry name" value="Secretin/TonB_short_N"/>
</dbReference>
<dbReference type="Pfam" id="PF07660">
    <property type="entry name" value="STN"/>
    <property type="match status" value="1"/>
</dbReference>
<dbReference type="InterPro" id="IPR050909">
    <property type="entry name" value="Bact_Autotransporter_VF"/>
</dbReference>
<dbReference type="KEGG" id="sphi:TS85_03900"/>
<evidence type="ECO:0000259" key="5">
    <source>
        <dbReference type="SMART" id="SM00965"/>
    </source>
</evidence>
<dbReference type="SMART" id="SM00912">
    <property type="entry name" value="Haemagg_act"/>
    <property type="match status" value="2"/>
</dbReference>
<name>A0A7U4J6H4_9SPHN</name>
<feature type="domain" description="Filamentous haemagglutinin FhaB/tRNA nuclease CdiA-like TPS" evidence="4">
    <location>
        <begin position="37"/>
        <end position="152"/>
    </location>
</feature>
<evidence type="ECO:0000259" key="4">
    <source>
        <dbReference type="SMART" id="SM00912"/>
    </source>
</evidence>
<evidence type="ECO:0000256" key="2">
    <source>
        <dbReference type="ARBA" id="ARBA00023136"/>
    </source>
</evidence>
<gene>
    <name evidence="6" type="ORF">TS85_03900</name>
</gene>
<dbReference type="Gene3D" id="3.55.50.30">
    <property type="match status" value="1"/>
</dbReference>
<dbReference type="GO" id="GO:0019867">
    <property type="term" value="C:outer membrane"/>
    <property type="evidence" value="ECO:0007669"/>
    <property type="project" value="InterPro"/>
</dbReference>
<dbReference type="SMART" id="SM00965">
    <property type="entry name" value="STN"/>
    <property type="match status" value="1"/>
</dbReference>
<proteinExistence type="predicted"/>
<dbReference type="InterPro" id="IPR012334">
    <property type="entry name" value="Pectin_lyas_fold"/>
</dbReference>
<dbReference type="PANTHER" id="PTHR12338:SF5">
    <property type="entry name" value="ANTIGEN 43-RELATED"/>
    <property type="match status" value="1"/>
</dbReference>
<dbReference type="PANTHER" id="PTHR12338">
    <property type="entry name" value="AUTOTRANSPORTER"/>
    <property type="match status" value="1"/>
</dbReference>
<dbReference type="Pfam" id="PF05860">
    <property type="entry name" value="TPS"/>
    <property type="match status" value="1"/>
</dbReference>
<dbReference type="Gene3D" id="2.160.20.10">
    <property type="entry name" value="Single-stranded right-handed beta-helix, Pectin lyase-like"/>
    <property type="match status" value="2"/>
</dbReference>
<keyword evidence="2" id="KW-0472">Membrane</keyword>
<keyword evidence="7" id="KW-1185">Reference proteome</keyword>
<dbReference type="Proteomes" id="UP000032300">
    <property type="component" value="Chromosome"/>
</dbReference>
<feature type="domain" description="Secretin/TonB short N-terminal" evidence="5">
    <location>
        <begin position="4080"/>
        <end position="4131"/>
    </location>
</feature>
<sequence length="4133" mass="430647">MGSASVAAIAITLPLTAAKAQTQPFGSMVRMQTGTVIGTNGQVSQWTGASAPVVGTDADGRPLMTIQQNQAKALLDWEQFRLQTNEVLEFRQQSADWIAVNRVHGQQASEILGEIRAPGKVFVFDDNGVLVGNGAKINVRQLVTGKGFSDVLVDGKTTTLVQSRSKAILDWSNMSLQAGEVLKYRQEAKDWVALNRSHAAGVTTIDGNVSADGHVYLVAPKGLAVNGNVSAQQVVLSSLDISNDQFEQNGLVSSYSTRLLPTFTNSVVTVGDYDYSAVQESILNIGGTWAEASDPNDPLKYNVTIGKNARITTGAGGKIMLFGPRVVNKGILSVSDEGQVILVGGENIFLTNALGNGMLSAYSAPYSPLATSREGIQYLVSDFVENAEWAVFLSKLLGRTVEAGDSLGYEDWTLLTGSKSINGLYAPGGLIAEYLSNKQYERAHAIGYTARNEGIIYAAGGGNVGFHGLNLEQMGSIEMTSTAKFRGSIEFLGTVQEYGDYADANDLRGIPLAGNGTVTFGVNSLTQIVPDLDSKDTIAVSSGAQSVGSMTIRAGKVDMQQDSLINMPAGTINAVLDATWHVFGNRGNGGNRGNEDGTRFFMDAGATIDLSGWKQSVLDMGYHQVTGRLFAAELADSPVQRDGALYRKEISVDRRFGTDLANWQNFDNLSLGTLAQFLVDGGTFTLDVGDDFIMKPGSVIDVSGGITTYSAGYVTTTLLRRLDGTVIDIRAADPDELYMGLANEWVQYDTKWGKQQSYYIPLLSSYRGQYETSYVEGGKGGLIEVLAPDALLQGTVKGETVAGRYQRGNIPAGGVFALNYIDNEKVTTNEKEYISNLVLITDSLPGLTASFGLQTRLSDVFGDVFGDEFDPETDAPATDTPRSDNATVASVGFLNNSTMGSYAFYQRGATSSGVPLNGFAAYVGSDVQIDLQNGASFTIGAEQRLGFDGSIRTEGGNVSLSGMALAFSNTSRIDTRGSWYSDYELSDAVPLVGQPRFDGGTVSLTAGADAEWAGLPGMGMSLPKGMVIDTSGGGWVNRDGILTPGIAGDLFVSTSFPYPGDPVDLSAVYDARAFGLAGNGALVLRFSDPVYIGNATATPVEGERSAVILNPELFENSGFSTIGILAPGVALLDGETINASTASLVLRDATLVNGLPAAYAATTGTDIYDIADVRTLSIEQRPLDTLSGMNIAFVSGDYLNYIGKGSSITTQLGGKIELVGNSYVFGALTAPAGQIWLGGASRAGSYRFNGVGRDGVIWIPQASELTYTVYVGPNGKLLAPGASLVLSQGVDANGAPTRDGAVFDGGLISIIADQILLDRGSLLSVEGVADQFDRPASATPGQLVPTMVASNGGTVMLQGLEMNIDSATYRAAAGGAGAVGGTFNLAWRPRYGATEAVDPTQMVDTLESYFTAGYFFDVDGQQVSSLYGADLSRIDWANVLGASFDFAPGFTLEDRAALVGMFTDYSAAAAGAPPMLVIGDAIDLNGVVPPTAEFSPGLARVFETLFGYTLPTLNTAEPAVTVLSTQRMDNAGFSSLGIDASAGIVFNGDVTLGGKRADGSYVFDTVRLNALSFMGTAGSHVTIEAGYLQLMTAAGIDSALYKQNIASAGVSPVMANTTITAKAGTLLGVSSADFYGFSTVDLVSAGDIRFSGVYDGVSNPTGLLQATGLLRFTADQVYAGSGRIFSVSSDTGIEIRPQNDGGPINASPYEAAAELSLNAPHILQSGILRSPLGILNLNAYQNGTEGSGTVTFAAGSITSVSGEGRLIPYGYTSNGDTWINPFTGTEMKTLPSKAVNINANLVDLREGSKVDITGGGDMVAREFIQGTGGTYDWLRGYRDANNSWIGDGSGIYAVMPGYEGDIAPLSFGGSSIPIGAKVYLPGGSGLAAGYYVLLPAEYALLPGAYRVTLNHREQDTVAMAAGEVRNLSDASSIQAGYQVSGITGQSTSGTLPFLVMSGTTLRARSTYIETSANGYFSSEAYLKKAERINRELLDLPRRPLDGGSLSLTVASELRLDGSLLSGAAKGGRDGLFDISSSHIVVAGSHTDLSQYAGYLALDSDQLSSFGAESILIGGTRSQTENVLQLTVGATDLVIDNAGSTLKAPDIILAASGRLDVLGGASVEAAGTITGAVGDIHVSQLYATAYDDDGTPDYIADDATYHGALDAGALVHLSVARQVDIVRDQAAVDAYAQLMRDPEALAAANAGRAKLGLAPLVAYAGLLTINEGSSLIGGHALALDATDNAIAVPGATLRASQISASSSLISIGAVPQGTGGLVFDASSLLALGNAQELTLKSYSSIDIHGSVNVRAADALRLDTRELRLLGDADQAATIRANSLTLANSQQSAAVAVAGEGTLTLSGATVRLEGGDKALSGIDRLVINADQRLIGSGTGTLHVPGSVAISAGAVTAESGQRLAIDATGDIAVAFNGATALPVFDGVGGAVTLAGSTIDFDGQIRMIGGQVNLTASDGDLRLRENARIDVTSGVATFYDVSVGVAAGTVNLTAARGDIALGQGSVIDVSGAGTGGDAGTLNLSAGLGDVRFDGIVKGQAGKDALGGTFSLLTGQIDDFGAFDAKIAAAGFDLSRRYEFNAGDVVINSVVRAQNFTLLANAGTVTLTGAIETTGANGGRVQLAAAGAVTLAGSGRIAAGAKATGGSGGTVVLETAGANGGVISIAAGAVIDVSGEGEGGRTVRLRAPQLGSGDVAIGTIAGSFTGARSVTAEAYRVYDNVSTIDRALIDRVSADATTFFGANGTAIQARLGSQVSLIAGIELRNAGDMQLATDWDLSGLRFNGAAGALTLRAAGDLRIDANLSDGFVGTQLLSGDSWSFNLTAGANIASPNSMAVLPTDLLAAGKGSLIIGGKADTIEYYYDPAYGNENRLYIRNSAGGFARDTSAQPSNFLLGFIELQRDAATGKYIDPTTGALIEKDPVTGDYTDTAVYGRRPLAWIHFASGGAFARQAQDGSIISYFGAGIDQNDVATIRPFAQWNNATGYSVRTGTGAIGLSAARDLVLEQRPSVVYTAGRAADALPGFYAPPKAVYGTQGGDIRVEVGRDIVADPRTPQLPSGYLRQSVSMNGDLGTFDAGTDRAFQQSTWWIDHSAFEGGLGALGGGNIDIAARGDVRNLGVAIPTSGRVTGGTFAGDPLELHTLGGGNLTLLAGGDVAGGAFYVGDGLGTIIAGGALTSGSQVHEYTYSCRELNANIGTCNMHYDPIGRDLTYDLYPMLFTSSGQLTIRAAGDLNIEGVFDPLLLGSLAQLNDGTVTRQGRQDMISYTAEASLSLFSSGGDVTMWNNDLNVLIAHLQSVPDQLQYLSSDVAILGSVEASDLQPSIGWLLRPSTISAIAAAGDVSILGGIVMMPSPTGNLDLLAGDNIVLGYETEARAEAPRTGVGNHPLNYRTTSYTEPGILMSQADIALLPTPDNIAPTRTRTLIRENFLYAGHGNISPAGTYFTEDNLPDLHVGDVRPARIYAARGDIVSDNLAILTLPKSAWVQANGSIYFPSFSFQHNQATDLSLLRAGDGIYFSHVLRRDVRYLRAFVDYGYVNVFGPGRLEVEAGGDIYLPDNSLGITTDRIQLYPVNTAVPAFTPTAPWHPDENAADIAISAGFNQAPSYAAFEAAYLDPLKADGMAEYVIDEASGKSLYLFDRDYPRAQGATGEFAVPEPREGLVNYVRRLQGLAPLETREAEQGYLDTAWAYWQTLSTDYKTPFYRSILFMETRSSGREANDPKSDRYGSAQRGYDAIATLFPGAQKAADEALAEGESRWNGDFETYASRVVSFGGGKVELVIPGGKVDLANVAAANDQTGQPSLEQPRGDAMRAGIITADGGEVNILAHNSVILNNSRLLTTKGGNVMIWSSFGDIAAGRGAKTSISPQYYDYLLDKWAAMEREPAGLPTGAGIGTLATQPGTPPADVDLVAPLGIVDAGDAGIRVSGNFNVFALQVLGLDNIEVAGIATGLPIPPAAPPTSLDTGELAAKADFADKALDDAIDRVRANNAVLSPSLIQVRVTGFEIDGCDGCADDGKDLAPGAAAAPQGPALGQQPQSRPITFDRREVDFNIPSQPLDDAIRAIAKASGFNILFEATEVVIRTAPPMQGRMTPEDALRRLLADQGLRVTRTGPRTIVLSKSDH</sequence>
<dbReference type="EMBL" id="CP010836">
    <property type="protein sequence ID" value="AJP71148.1"/>
    <property type="molecule type" value="Genomic_DNA"/>
</dbReference>
<evidence type="ECO:0000256" key="1">
    <source>
        <dbReference type="ARBA" id="ARBA00022448"/>
    </source>
</evidence>
<evidence type="ECO:0000256" key="3">
    <source>
        <dbReference type="ARBA" id="ARBA00023237"/>
    </source>
</evidence>
<keyword evidence="3" id="KW-0998">Cell outer membrane</keyword>
<dbReference type="SUPFAM" id="SSF51126">
    <property type="entry name" value="Pectin lyase-like"/>
    <property type="match status" value="2"/>
</dbReference>
<dbReference type="InterPro" id="IPR011050">
    <property type="entry name" value="Pectin_lyase_fold/virulence"/>
</dbReference>
<dbReference type="InterPro" id="IPR021026">
    <property type="entry name" value="Filamn_hemagglutn_DUF3739"/>
</dbReference>
<accession>A0A7U4J6H4</accession>
<reference evidence="6 7" key="2">
    <citation type="submission" date="2015-02" db="EMBL/GenBank/DDBJ databases">
        <title>The complete genome of Sphingomonas hengshuiensis sp. WHSC-8 isolated from soil of Hengshui Lake.</title>
        <authorList>
            <person name="Wei S."/>
            <person name="Guo J."/>
            <person name="Su C."/>
            <person name="Wu R."/>
            <person name="Zhang Z."/>
            <person name="Liang K."/>
            <person name="Li H."/>
            <person name="Wang T."/>
            <person name="Liu H."/>
            <person name="Zhang C."/>
            <person name="Li Z."/>
            <person name="Wang Q."/>
            <person name="Meng J."/>
        </authorList>
    </citation>
    <scope>NUCLEOTIDE SEQUENCE [LARGE SCALE GENOMIC DNA]</scope>
    <source>
        <strain evidence="6 7">WHSC-8</strain>
    </source>
</reference>
<dbReference type="Pfam" id="PF12545">
    <property type="entry name" value="DUF3739"/>
    <property type="match status" value="1"/>
</dbReference>
<dbReference type="InterPro" id="IPR008638">
    <property type="entry name" value="FhaB/CdiA-like_TPS"/>
</dbReference>
<organism evidence="6 7">
    <name type="scientific">Sphingomonas hengshuiensis</name>
    <dbReference type="NCBI Taxonomy" id="1609977"/>
    <lineage>
        <taxon>Bacteria</taxon>
        <taxon>Pseudomonadati</taxon>
        <taxon>Pseudomonadota</taxon>
        <taxon>Alphaproteobacteria</taxon>
        <taxon>Sphingomonadales</taxon>
        <taxon>Sphingomonadaceae</taxon>
        <taxon>Sphingomonas</taxon>
    </lineage>
</organism>
<reference evidence="6 7" key="1">
    <citation type="journal article" date="2015" name="Int. J. Syst. Evol. Microbiol.">
        <title>Sphingomonas hengshuiensis sp. nov., isolated from lake wetland.</title>
        <authorList>
            <person name="Wei S."/>
            <person name="Wang T."/>
            <person name="Liu H."/>
            <person name="Zhang C."/>
            <person name="Guo J."/>
            <person name="Wang Q."/>
            <person name="Liang K."/>
            <person name="Zhang Z."/>
        </authorList>
    </citation>
    <scope>NUCLEOTIDE SEQUENCE [LARGE SCALE GENOMIC DNA]</scope>
    <source>
        <strain evidence="6 7">WHSC-8</strain>
    </source>
</reference>
<evidence type="ECO:0000313" key="7">
    <source>
        <dbReference type="Proteomes" id="UP000032300"/>
    </source>
</evidence>
<feature type="domain" description="Filamentous haemagglutinin FhaB/tRNA nuclease CdiA-like TPS" evidence="4">
    <location>
        <begin position="153"/>
        <end position="245"/>
    </location>
</feature>
<evidence type="ECO:0008006" key="8">
    <source>
        <dbReference type="Google" id="ProtNLM"/>
    </source>
</evidence>
<evidence type="ECO:0000313" key="6">
    <source>
        <dbReference type="EMBL" id="AJP71148.1"/>
    </source>
</evidence>
<protein>
    <recommendedName>
        <fullName evidence="8">Filamentous haemagglutinin FhaB/tRNA nuclease CdiA-like TPS domain-containing protein</fullName>
    </recommendedName>
</protein>